<evidence type="ECO:0000259" key="7">
    <source>
        <dbReference type="PROSITE" id="PS51787"/>
    </source>
</evidence>
<feature type="compositionally biased region" description="Polar residues" evidence="5">
    <location>
        <begin position="34"/>
        <end position="51"/>
    </location>
</feature>
<feature type="compositionally biased region" description="Polar residues" evidence="5">
    <location>
        <begin position="576"/>
        <end position="585"/>
    </location>
</feature>
<dbReference type="InterPro" id="IPR003111">
    <property type="entry name" value="Lon_prtase_N"/>
</dbReference>
<feature type="compositionally biased region" description="Pro residues" evidence="5">
    <location>
        <begin position="164"/>
        <end position="174"/>
    </location>
</feature>
<keyword evidence="1" id="KW-0479">Metal-binding</keyword>
<feature type="compositionally biased region" description="Basic and acidic residues" evidence="5">
    <location>
        <begin position="551"/>
        <end position="565"/>
    </location>
</feature>
<reference evidence="8" key="1">
    <citation type="journal article" date="2021" name="New Phytol.">
        <title>Evolutionary innovations through gain and loss of genes in the ectomycorrhizal Boletales.</title>
        <authorList>
            <person name="Wu G."/>
            <person name="Miyauchi S."/>
            <person name="Morin E."/>
            <person name="Kuo A."/>
            <person name="Drula E."/>
            <person name="Varga T."/>
            <person name="Kohler A."/>
            <person name="Feng B."/>
            <person name="Cao Y."/>
            <person name="Lipzen A."/>
            <person name="Daum C."/>
            <person name="Hundley H."/>
            <person name="Pangilinan J."/>
            <person name="Johnson J."/>
            <person name="Barry K."/>
            <person name="LaButti K."/>
            <person name="Ng V."/>
            <person name="Ahrendt S."/>
            <person name="Min B."/>
            <person name="Choi I.G."/>
            <person name="Park H."/>
            <person name="Plett J.M."/>
            <person name="Magnuson J."/>
            <person name="Spatafora J.W."/>
            <person name="Nagy L.G."/>
            <person name="Henrissat B."/>
            <person name="Grigoriev I.V."/>
            <person name="Yang Z.L."/>
            <person name="Xu J."/>
            <person name="Martin F.M."/>
        </authorList>
    </citation>
    <scope>NUCLEOTIDE SEQUENCE</scope>
    <source>
        <strain evidence="8">KKN 215</strain>
    </source>
</reference>
<dbReference type="InterPro" id="IPR001841">
    <property type="entry name" value="Znf_RING"/>
</dbReference>
<feature type="domain" description="Lon N-terminal" evidence="7">
    <location>
        <begin position="399"/>
        <end position="668"/>
    </location>
</feature>
<feature type="compositionally biased region" description="Basic residues" evidence="5">
    <location>
        <begin position="277"/>
        <end position="287"/>
    </location>
</feature>
<gene>
    <name evidence="8" type="ORF">BXZ70DRAFT_991629</name>
</gene>
<evidence type="ECO:0000256" key="5">
    <source>
        <dbReference type="SAM" id="MobiDB-lite"/>
    </source>
</evidence>
<protein>
    <recommendedName>
        <fullName evidence="10">RING-type domain-containing protein</fullName>
    </recommendedName>
</protein>
<dbReference type="PROSITE" id="PS50089">
    <property type="entry name" value="ZF_RING_2"/>
    <property type="match status" value="1"/>
</dbReference>
<evidence type="ECO:0000256" key="4">
    <source>
        <dbReference type="PROSITE-ProRule" id="PRU00175"/>
    </source>
</evidence>
<comment type="caution">
    <text evidence="8">The sequence shown here is derived from an EMBL/GenBank/DDBJ whole genome shotgun (WGS) entry which is preliminary data.</text>
</comment>
<dbReference type="Pfam" id="PF02190">
    <property type="entry name" value="LON_substr_bdg"/>
    <property type="match status" value="1"/>
</dbReference>
<evidence type="ECO:0000259" key="6">
    <source>
        <dbReference type="PROSITE" id="PS50089"/>
    </source>
</evidence>
<dbReference type="InterPro" id="IPR017907">
    <property type="entry name" value="Znf_RING_CS"/>
</dbReference>
<dbReference type="CDD" id="cd16514">
    <property type="entry name" value="RING-HC_LONFs_rpt2"/>
    <property type="match status" value="1"/>
</dbReference>
<keyword evidence="2 4" id="KW-0863">Zinc-finger</keyword>
<evidence type="ECO:0000313" key="9">
    <source>
        <dbReference type="Proteomes" id="UP000813824"/>
    </source>
</evidence>
<dbReference type="Gene3D" id="2.30.130.40">
    <property type="entry name" value="LON domain-like"/>
    <property type="match status" value="1"/>
</dbReference>
<feature type="compositionally biased region" description="Acidic residues" evidence="5">
    <location>
        <begin position="218"/>
        <end position="244"/>
    </location>
</feature>
<dbReference type="SUPFAM" id="SSF88697">
    <property type="entry name" value="PUA domain-like"/>
    <property type="match status" value="1"/>
</dbReference>
<feature type="domain" description="RING-type" evidence="6">
    <location>
        <begin position="316"/>
        <end position="354"/>
    </location>
</feature>
<dbReference type="SMART" id="SM00184">
    <property type="entry name" value="RING"/>
    <property type="match status" value="2"/>
</dbReference>
<dbReference type="EMBL" id="JAEVFJ010000024">
    <property type="protein sequence ID" value="KAH8094793.1"/>
    <property type="molecule type" value="Genomic_DNA"/>
</dbReference>
<dbReference type="Gene3D" id="1.20.58.1480">
    <property type="match status" value="1"/>
</dbReference>
<dbReference type="GO" id="GO:0061630">
    <property type="term" value="F:ubiquitin protein ligase activity"/>
    <property type="evidence" value="ECO:0007669"/>
    <property type="project" value="TreeGrafter"/>
</dbReference>
<keyword evidence="3" id="KW-0862">Zinc</keyword>
<dbReference type="AlphaFoldDB" id="A0A8K0ULS9"/>
<evidence type="ECO:0000313" key="8">
    <source>
        <dbReference type="EMBL" id="KAH8094793.1"/>
    </source>
</evidence>
<evidence type="ECO:0000256" key="2">
    <source>
        <dbReference type="ARBA" id="ARBA00022771"/>
    </source>
</evidence>
<feature type="region of interest" description="Disordered" evidence="5">
    <location>
        <begin position="524"/>
        <end position="585"/>
    </location>
</feature>
<feature type="compositionally biased region" description="Pro residues" evidence="5">
    <location>
        <begin position="1"/>
        <end position="10"/>
    </location>
</feature>
<dbReference type="GO" id="GO:0008270">
    <property type="term" value="F:zinc ion binding"/>
    <property type="evidence" value="ECO:0007669"/>
    <property type="project" value="UniProtKB-KW"/>
</dbReference>
<dbReference type="PROSITE" id="PS00518">
    <property type="entry name" value="ZF_RING_1"/>
    <property type="match status" value="1"/>
</dbReference>
<dbReference type="PANTHER" id="PTHR23327">
    <property type="entry name" value="RING FINGER PROTEIN 127"/>
    <property type="match status" value="1"/>
</dbReference>
<proteinExistence type="predicted"/>
<accession>A0A8K0ULS9</accession>
<dbReference type="InterPro" id="IPR046336">
    <property type="entry name" value="Lon_prtase_N_sf"/>
</dbReference>
<dbReference type="Pfam" id="PF13923">
    <property type="entry name" value="zf-C3HC4_2"/>
    <property type="match status" value="1"/>
</dbReference>
<name>A0A8K0ULS9_9AGAR</name>
<dbReference type="PANTHER" id="PTHR23327:SF42">
    <property type="entry name" value="LON PEPTIDASE N-TERMINAL DOMAIN AND RING FINGER PROTEIN C14F5.10C"/>
    <property type="match status" value="1"/>
</dbReference>
<evidence type="ECO:0008006" key="10">
    <source>
        <dbReference type="Google" id="ProtNLM"/>
    </source>
</evidence>
<dbReference type="InterPro" id="IPR015947">
    <property type="entry name" value="PUA-like_sf"/>
</dbReference>
<evidence type="ECO:0000256" key="3">
    <source>
        <dbReference type="ARBA" id="ARBA00022833"/>
    </source>
</evidence>
<evidence type="ECO:0000256" key="1">
    <source>
        <dbReference type="ARBA" id="ARBA00022723"/>
    </source>
</evidence>
<dbReference type="InterPro" id="IPR013083">
    <property type="entry name" value="Znf_RING/FYVE/PHD"/>
</dbReference>
<sequence>MPSTPSPSSPQPDSGEGSTPHVRSVSDGTRDDQTQPVPSTSRLLPSATVSPPTLHEEEGQSESTLTPDLFLPLLNCPLCDPPSPLSSPVTLRCGHTVCMSHLTEPADAESSFVSSLLTSIASSSRRKLPLPPCPIPTCRSLRSMSANATAEQLPRHPQSRVNYLPPPSMGPPPLFDNHPDEEPPPLRVDVTVNKIQNLVMLSRPWFDGDLPPRPLPHDDDDEHTDSEPEFDGSDGGAEEVQEPSDPDRRFFASVPGSSLPITGSRRPRSDSPSPPPRPRKRPRRARRQRDDVPNNNAPSLSASARFEKELLAELTCHICFALMWQPVTTPCQHTFCSKCLHRSLDHSTACPLCRQQLPGYDYFQETIGSSSSSTETGAFNKLVLSITLKAFPEAYASRGAAIEEEERQGNLDTPIFICTLCYPGMPMFLNFYEPRYRLMLRRCLATPYPCFGAIPPPRTPPPTSNTPTSSKPEFGTMLEIRNVQLLTDGQCRVETWGTWRFRILDRGSMDGYDVARIERVDDIQDDDLDLPPPLPPIISQANSTTTEDDGEKISHDHDNKGDIFRDAPGPSSSSSVPQTSLVPTQQKTNQELMDTCRAFLDQMREGAAPWVVQQLDNAYIPMPDDPAQFSFWISLLLPIDEHEKAKLLPIRSPRLRLRLVVHWIEQLNSQW</sequence>
<dbReference type="Proteomes" id="UP000813824">
    <property type="component" value="Unassembled WGS sequence"/>
</dbReference>
<feature type="region of interest" description="Disordered" evidence="5">
    <location>
        <begin position="145"/>
        <end position="187"/>
    </location>
</feature>
<feature type="region of interest" description="Disordered" evidence="5">
    <location>
        <begin position="1"/>
        <end position="64"/>
    </location>
</feature>
<dbReference type="SMART" id="SM00464">
    <property type="entry name" value="LON"/>
    <property type="match status" value="1"/>
</dbReference>
<organism evidence="8 9">
    <name type="scientific">Cristinia sonorae</name>
    <dbReference type="NCBI Taxonomy" id="1940300"/>
    <lineage>
        <taxon>Eukaryota</taxon>
        <taxon>Fungi</taxon>
        <taxon>Dikarya</taxon>
        <taxon>Basidiomycota</taxon>
        <taxon>Agaricomycotina</taxon>
        <taxon>Agaricomycetes</taxon>
        <taxon>Agaricomycetidae</taxon>
        <taxon>Agaricales</taxon>
        <taxon>Pleurotineae</taxon>
        <taxon>Stephanosporaceae</taxon>
        <taxon>Cristinia</taxon>
    </lineage>
</organism>
<dbReference type="SUPFAM" id="SSF57850">
    <property type="entry name" value="RING/U-box"/>
    <property type="match status" value="1"/>
</dbReference>
<feature type="region of interest" description="Disordered" evidence="5">
    <location>
        <begin position="204"/>
        <end position="300"/>
    </location>
</feature>
<keyword evidence="9" id="KW-1185">Reference proteome</keyword>
<dbReference type="PROSITE" id="PS51787">
    <property type="entry name" value="LON_N"/>
    <property type="match status" value="1"/>
</dbReference>
<dbReference type="Gene3D" id="3.30.40.10">
    <property type="entry name" value="Zinc/RING finger domain, C3HC4 (zinc finger)"/>
    <property type="match status" value="1"/>
</dbReference>
<dbReference type="OrthoDB" id="264917at2759"/>